<sequence length="170" mass="18653">MATPFSPEDRSEIESGLGYTFADPKLLDQAFRLCFTPPPSPTQDAAGNASSVSGNHPTNELLTVIGAGCICLVLGQEHHDSAEPIGHRIVSSANSCEIRQKAECLDLIGSANMWDRFLAAEYNRHGKVRKRSFLESEEMADLVRAVIGAVWVDSKQNFQVVQRVVQKLQI</sequence>
<dbReference type="AlphaFoldDB" id="A0A6G1GXT6"/>
<dbReference type="InterPro" id="IPR036389">
    <property type="entry name" value="RNase_III_sf"/>
</dbReference>
<protein>
    <recommendedName>
        <fullName evidence="3">RNase III domain-containing protein</fullName>
    </recommendedName>
</protein>
<dbReference type="Gene3D" id="1.10.1520.10">
    <property type="entry name" value="Ribonuclease III domain"/>
    <property type="match status" value="1"/>
</dbReference>
<dbReference type="GO" id="GO:0004525">
    <property type="term" value="F:ribonuclease III activity"/>
    <property type="evidence" value="ECO:0007669"/>
    <property type="project" value="InterPro"/>
</dbReference>
<gene>
    <name evidence="1" type="ORF">K402DRAFT_421701</name>
</gene>
<dbReference type="EMBL" id="ML977160">
    <property type="protein sequence ID" value="KAF1985771.1"/>
    <property type="molecule type" value="Genomic_DNA"/>
</dbReference>
<keyword evidence="2" id="KW-1185">Reference proteome</keyword>
<dbReference type="GO" id="GO:0006396">
    <property type="term" value="P:RNA processing"/>
    <property type="evidence" value="ECO:0007669"/>
    <property type="project" value="InterPro"/>
</dbReference>
<proteinExistence type="predicted"/>
<dbReference type="SUPFAM" id="SSF69065">
    <property type="entry name" value="RNase III domain-like"/>
    <property type="match status" value="1"/>
</dbReference>
<dbReference type="Proteomes" id="UP000800041">
    <property type="component" value="Unassembled WGS sequence"/>
</dbReference>
<evidence type="ECO:0000313" key="2">
    <source>
        <dbReference type="Proteomes" id="UP000800041"/>
    </source>
</evidence>
<accession>A0A6G1GXT6</accession>
<evidence type="ECO:0008006" key="3">
    <source>
        <dbReference type="Google" id="ProtNLM"/>
    </source>
</evidence>
<reference evidence="1" key="1">
    <citation type="journal article" date="2020" name="Stud. Mycol.">
        <title>101 Dothideomycetes genomes: a test case for predicting lifestyles and emergence of pathogens.</title>
        <authorList>
            <person name="Haridas S."/>
            <person name="Albert R."/>
            <person name="Binder M."/>
            <person name="Bloem J."/>
            <person name="Labutti K."/>
            <person name="Salamov A."/>
            <person name="Andreopoulos B."/>
            <person name="Baker S."/>
            <person name="Barry K."/>
            <person name="Bills G."/>
            <person name="Bluhm B."/>
            <person name="Cannon C."/>
            <person name="Castanera R."/>
            <person name="Culley D."/>
            <person name="Daum C."/>
            <person name="Ezra D."/>
            <person name="Gonzalez J."/>
            <person name="Henrissat B."/>
            <person name="Kuo A."/>
            <person name="Liang C."/>
            <person name="Lipzen A."/>
            <person name="Lutzoni F."/>
            <person name="Magnuson J."/>
            <person name="Mondo S."/>
            <person name="Nolan M."/>
            <person name="Ohm R."/>
            <person name="Pangilinan J."/>
            <person name="Park H.-J."/>
            <person name="Ramirez L."/>
            <person name="Alfaro M."/>
            <person name="Sun H."/>
            <person name="Tritt A."/>
            <person name="Yoshinaga Y."/>
            <person name="Zwiers L.-H."/>
            <person name="Turgeon B."/>
            <person name="Goodwin S."/>
            <person name="Spatafora J."/>
            <person name="Crous P."/>
            <person name="Grigoriev I."/>
        </authorList>
    </citation>
    <scope>NUCLEOTIDE SEQUENCE</scope>
    <source>
        <strain evidence="1">CBS 113979</strain>
    </source>
</reference>
<organism evidence="1 2">
    <name type="scientific">Aulographum hederae CBS 113979</name>
    <dbReference type="NCBI Taxonomy" id="1176131"/>
    <lineage>
        <taxon>Eukaryota</taxon>
        <taxon>Fungi</taxon>
        <taxon>Dikarya</taxon>
        <taxon>Ascomycota</taxon>
        <taxon>Pezizomycotina</taxon>
        <taxon>Dothideomycetes</taxon>
        <taxon>Pleosporomycetidae</taxon>
        <taxon>Aulographales</taxon>
        <taxon>Aulographaceae</taxon>
    </lineage>
</organism>
<name>A0A6G1GXT6_9PEZI</name>
<evidence type="ECO:0000313" key="1">
    <source>
        <dbReference type="EMBL" id="KAF1985771.1"/>
    </source>
</evidence>